<sequence>MSEQKPSHEVEGIVRRAPRHGIVSRHISGEGYQDISVALKIPKGTVTSIILQLKKFGTTKTLLRVGRLVKLSNRGRRALVRDVTKNTMVTLTEL</sequence>
<proteinExistence type="predicted"/>
<evidence type="ECO:0000259" key="1">
    <source>
        <dbReference type="Pfam" id="PF25787"/>
    </source>
</evidence>
<protein>
    <recommendedName>
        <fullName evidence="1">Sleeping Beauty transposase HTH domain-containing protein</fullName>
    </recommendedName>
</protein>
<dbReference type="Ensembl" id="ENSOTST00005186664.1">
    <property type="protein sequence ID" value="ENSOTSP00005112885.1"/>
    <property type="gene ID" value="ENSOTSG00005057337.1"/>
</dbReference>
<dbReference type="Gene3D" id="1.10.10.10">
    <property type="entry name" value="Winged helix-like DNA-binding domain superfamily/Winged helix DNA-binding domain"/>
    <property type="match status" value="1"/>
</dbReference>
<feature type="domain" description="Sleeping Beauty transposase HTH" evidence="1">
    <location>
        <begin position="19"/>
        <end position="60"/>
    </location>
</feature>
<name>A0AAZ3NPD8_ONCTS</name>
<reference evidence="2" key="2">
    <citation type="submission" date="2025-05" db="UniProtKB">
        <authorList>
            <consortium name="Ensembl"/>
        </authorList>
    </citation>
    <scope>IDENTIFICATION</scope>
</reference>
<dbReference type="Ensembl" id="ENSOTST00005187626.1">
    <property type="protein sequence ID" value="ENSOTSP00005105593.1"/>
    <property type="gene ID" value="ENSOTSG00005057337.1"/>
</dbReference>
<accession>A0AAZ3NPD8</accession>
<dbReference type="GeneTree" id="ENSGT01120000272205"/>
<dbReference type="Pfam" id="PF25787">
    <property type="entry name" value="HTH_SB"/>
    <property type="match status" value="1"/>
</dbReference>
<organism evidence="2 3">
    <name type="scientific">Oncorhynchus tshawytscha</name>
    <name type="common">Chinook salmon</name>
    <name type="synonym">Salmo tshawytscha</name>
    <dbReference type="NCBI Taxonomy" id="74940"/>
    <lineage>
        <taxon>Eukaryota</taxon>
        <taxon>Metazoa</taxon>
        <taxon>Chordata</taxon>
        <taxon>Craniata</taxon>
        <taxon>Vertebrata</taxon>
        <taxon>Euteleostomi</taxon>
        <taxon>Actinopterygii</taxon>
        <taxon>Neopterygii</taxon>
        <taxon>Teleostei</taxon>
        <taxon>Protacanthopterygii</taxon>
        <taxon>Salmoniformes</taxon>
        <taxon>Salmonidae</taxon>
        <taxon>Salmoninae</taxon>
        <taxon>Oncorhynchus</taxon>
    </lineage>
</organism>
<dbReference type="AlphaFoldDB" id="A0AAZ3NPD8"/>
<dbReference type="Proteomes" id="UP000694402">
    <property type="component" value="Unassembled WGS sequence"/>
</dbReference>
<evidence type="ECO:0000313" key="3">
    <source>
        <dbReference type="Proteomes" id="UP000694402"/>
    </source>
</evidence>
<reference evidence="3" key="1">
    <citation type="journal article" date="2018" name="PLoS ONE">
        <title>Chinook salmon (Oncorhynchus tshawytscha) genome and transcriptome.</title>
        <authorList>
            <person name="Christensen K.A."/>
            <person name="Leong J.S."/>
            <person name="Sakhrani D."/>
            <person name="Biagi C.A."/>
            <person name="Minkley D.R."/>
            <person name="Withler R.E."/>
            <person name="Rondeau E.B."/>
            <person name="Koop B.F."/>
            <person name="Devlin R.H."/>
        </authorList>
    </citation>
    <scope>NUCLEOTIDE SEQUENCE [LARGE SCALE GENOMIC DNA]</scope>
</reference>
<evidence type="ECO:0000313" key="2">
    <source>
        <dbReference type="Ensembl" id="ENSOTSP00005105593.1"/>
    </source>
</evidence>
<dbReference type="InterPro" id="IPR036388">
    <property type="entry name" value="WH-like_DNA-bd_sf"/>
</dbReference>
<dbReference type="InterPro" id="IPR057667">
    <property type="entry name" value="HTH_SB"/>
</dbReference>
<keyword evidence="3" id="KW-1185">Reference proteome</keyword>